<gene>
    <name evidence="3" type="ORF">CSSPJE1EN1_LOCUS11784</name>
</gene>
<name>A0ABP0WKB5_9BRYO</name>
<feature type="region of interest" description="Disordered" evidence="2">
    <location>
        <begin position="629"/>
        <end position="648"/>
    </location>
</feature>
<feature type="region of interest" description="Disordered" evidence="2">
    <location>
        <begin position="108"/>
        <end position="132"/>
    </location>
</feature>
<dbReference type="PANTHER" id="PTHR10378">
    <property type="entry name" value="LIM DOMAIN-BINDING PROTEIN"/>
    <property type="match status" value="1"/>
</dbReference>
<feature type="compositionally biased region" description="Polar residues" evidence="2">
    <location>
        <begin position="629"/>
        <end position="640"/>
    </location>
</feature>
<reference evidence="3" key="1">
    <citation type="submission" date="2024-02" db="EMBL/GenBank/DDBJ databases">
        <authorList>
            <consortium name="ELIXIR-Norway"/>
            <consortium name="Elixir Norway"/>
        </authorList>
    </citation>
    <scope>NUCLEOTIDE SEQUENCE</scope>
</reference>
<dbReference type="Pfam" id="PF01803">
    <property type="entry name" value="LIM_bind"/>
    <property type="match status" value="1"/>
</dbReference>
<evidence type="ECO:0000313" key="3">
    <source>
        <dbReference type="EMBL" id="CAK9266306.1"/>
    </source>
</evidence>
<evidence type="ECO:0000256" key="1">
    <source>
        <dbReference type="SAM" id="Coils"/>
    </source>
</evidence>
<evidence type="ECO:0000256" key="2">
    <source>
        <dbReference type="SAM" id="MobiDB-lite"/>
    </source>
</evidence>
<feature type="region of interest" description="Disordered" evidence="2">
    <location>
        <begin position="56"/>
        <end position="87"/>
    </location>
</feature>
<dbReference type="EMBL" id="OZ020113">
    <property type="protein sequence ID" value="CAK9266306.1"/>
    <property type="molecule type" value="Genomic_DNA"/>
</dbReference>
<organism evidence="3 4">
    <name type="scientific">Sphagnum jensenii</name>
    <dbReference type="NCBI Taxonomy" id="128206"/>
    <lineage>
        <taxon>Eukaryota</taxon>
        <taxon>Viridiplantae</taxon>
        <taxon>Streptophyta</taxon>
        <taxon>Embryophyta</taxon>
        <taxon>Bryophyta</taxon>
        <taxon>Sphagnophytina</taxon>
        <taxon>Sphagnopsida</taxon>
        <taxon>Sphagnales</taxon>
        <taxon>Sphagnaceae</taxon>
        <taxon>Sphagnum</taxon>
    </lineage>
</organism>
<keyword evidence="4" id="KW-1185">Reference proteome</keyword>
<feature type="compositionally biased region" description="Low complexity" evidence="2">
    <location>
        <begin position="60"/>
        <end position="87"/>
    </location>
</feature>
<proteinExistence type="predicted"/>
<feature type="compositionally biased region" description="Low complexity" evidence="2">
    <location>
        <begin position="738"/>
        <end position="755"/>
    </location>
</feature>
<dbReference type="InterPro" id="IPR029005">
    <property type="entry name" value="LIM-bd/SEUSS"/>
</dbReference>
<dbReference type="Proteomes" id="UP001497444">
    <property type="component" value="Chromosome 18"/>
</dbReference>
<feature type="compositionally biased region" description="Polar residues" evidence="2">
    <location>
        <begin position="678"/>
        <end position="688"/>
    </location>
</feature>
<feature type="region of interest" description="Disordered" evidence="2">
    <location>
        <begin position="164"/>
        <end position="191"/>
    </location>
</feature>
<evidence type="ECO:0000313" key="4">
    <source>
        <dbReference type="Proteomes" id="UP001497444"/>
    </source>
</evidence>
<keyword evidence="1" id="KW-0175">Coiled coil</keyword>
<protein>
    <recommendedName>
        <fullName evidence="5">Transcriptional corepressor SEUSS</fullName>
    </recommendedName>
</protein>
<feature type="region of interest" description="Disordered" evidence="2">
    <location>
        <begin position="673"/>
        <end position="755"/>
    </location>
</feature>
<feature type="coiled-coil region" evidence="1">
    <location>
        <begin position="587"/>
        <end position="615"/>
    </location>
</feature>
<evidence type="ECO:0008006" key="5">
    <source>
        <dbReference type="Google" id="ProtNLM"/>
    </source>
</evidence>
<feature type="coiled-coil region" evidence="1">
    <location>
        <begin position="238"/>
        <end position="299"/>
    </location>
</feature>
<feature type="compositionally biased region" description="Low complexity" evidence="2">
    <location>
        <begin position="708"/>
        <end position="728"/>
    </location>
</feature>
<accession>A0ABP0WKB5</accession>
<sequence>MSQGFNVNGASSVGVCDGALQPGQLLPSSSSSSIPGHLGVTGLQQCNSSTIMALTSAADSHPSPGLGSMPPGLPASSPRSFSSTGSLSSLVRHQVGLPNLSQLEQQETQLHQHLQQTGSVAPASQLLQQQQQQQQQAPQSVQQQQDQVPQISQQQAVAQLITNGPQSAGTGQQMLGGGTTAPAQQVVPLGGSQQQQQQTLVRVKPEQQQLTDQSTLHHLEQQQLLIPKREMKSEDGIAHQLQRQELQLQMHIRQQQQQQQSQQINSAQFNSLLQQQRLLQQQQQQQQELLHSHHQLQSQSTLQLQPHQHELQLQQQQHGSNLQTAAQAKQSTFEPGVCSQRLMQYMYHQRRRPLDNNIVFWRKFVNEYFAPRAKKRWCVSLYGSGGQQPTGVFQQDVWQCEICGTKPGRGFETTVEVLPRLCKIKYDSGISEELLFVDLANEYRLSSGQLVLEYEKAIQESIFDQLRVVRNGQLRIIFSPDLKVTSLAAIAQKYQTSASQNGGSLSLQEMQTNCSLFVTSARQLARNLEVPMVNDMGYTKRYVRCLQISEVVNSMKDLIDFSRDNNIGPIDSLHSFPRQSSGGFVGNQMLLQQQQQQEQQQEQQEQLELQNLIAQTSPNNTLSSLQQQLDAGSAHMGNTNSLSSSSSLIHELPGVSNPVTSFLHRNSLTSLHDPLQGGSLQNAQETNFSNSRGGRGGGGLHHSHHQQQHQQHQQTLPPQQQRQQQQSFGGVGGGSHSGGASHQNSPTNSISSLQNSLSSFSGTGLAGSLLNRNLLSAAAGGGAAHAGTGIANLGVGSMNGVISNQQLGSFNNSSSNNNLGGLAGALSNSSISGRSSGPGGGGGGGGVNTTVLAAAAGLGNNYSLRNSESGLSSLGGLVSGGNVAAGAAAPINTLNGRLMLAGIGQQQQMQDLSHPSRHHHHELPGTVSGLLGDGLSTASGFAATQFNWSKTP</sequence>